<name>B7KAH6_GLOC7</name>
<dbReference type="AlphaFoldDB" id="B7KAH6"/>
<accession>B7KAH6</accession>
<organism evidence="1 2">
    <name type="scientific">Gloeothece citriformis (strain PCC 7424)</name>
    <name type="common">Cyanothece sp. (strain PCC 7424)</name>
    <dbReference type="NCBI Taxonomy" id="65393"/>
    <lineage>
        <taxon>Bacteria</taxon>
        <taxon>Bacillati</taxon>
        <taxon>Cyanobacteriota</taxon>
        <taxon>Cyanophyceae</taxon>
        <taxon>Oscillatoriophycideae</taxon>
        <taxon>Chroococcales</taxon>
        <taxon>Aphanothecaceae</taxon>
        <taxon>Gloeothece</taxon>
        <taxon>Gloeothece citriformis</taxon>
    </lineage>
</organism>
<dbReference type="HOGENOM" id="CLU_2141759_0_0_3"/>
<reference evidence="2" key="1">
    <citation type="journal article" date="2011" name="MBio">
        <title>Novel metabolic attributes of the genus Cyanothece, comprising a group of unicellular nitrogen-fixing Cyanobacteria.</title>
        <authorList>
            <person name="Bandyopadhyay A."/>
            <person name="Elvitigala T."/>
            <person name="Welsh E."/>
            <person name="Stockel J."/>
            <person name="Liberton M."/>
            <person name="Min H."/>
            <person name="Sherman L.A."/>
            <person name="Pakrasi H.B."/>
        </authorList>
    </citation>
    <scope>NUCLEOTIDE SEQUENCE [LARGE SCALE GENOMIC DNA]</scope>
    <source>
        <strain evidence="2">PCC 7424</strain>
    </source>
</reference>
<proteinExistence type="predicted"/>
<sequence length="112" mass="13247">MNEPKSNVLFNQQLINEVVLEARKRKKLGRLPFTYYYQKLGKIIGSFFCGDQDEDFILFFHLDYSDPSLILKLIEQHCQVLKEEILVYPLRTKGIELYETVTPENHLIIELL</sequence>
<dbReference type="EMBL" id="CP001291">
    <property type="protein sequence ID" value="ACK72950.1"/>
    <property type="molecule type" value="Genomic_DNA"/>
</dbReference>
<evidence type="ECO:0000313" key="2">
    <source>
        <dbReference type="Proteomes" id="UP000002384"/>
    </source>
</evidence>
<keyword evidence="2" id="KW-1185">Reference proteome</keyword>
<protein>
    <submittedName>
        <fullName evidence="1">Uncharacterized protein</fullName>
    </submittedName>
</protein>
<evidence type="ECO:0000313" key="1">
    <source>
        <dbReference type="EMBL" id="ACK72950.1"/>
    </source>
</evidence>
<dbReference type="Proteomes" id="UP000002384">
    <property type="component" value="Chromosome"/>
</dbReference>
<dbReference type="RefSeq" id="WP_015956533.1">
    <property type="nucleotide sequence ID" value="NC_011729.1"/>
</dbReference>
<gene>
    <name evidence="1" type="ordered locus">PCC7424_4588</name>
</gene>
<dbReference type="STRING" id="65393.PCC7424_4588"/>
<dbReference type="KEGG" id="cyc:PCC7424_4588"/>
<dbReference type="OrthoDB" id="429683at2"/>